<evidence type="ECO:0000256" key="2">
    <source>
        <dbReference type="ARBA" id="ARBA00022691"/>
    </source>
</evidence>
<dbReference type="AlphaFoldDB" id="A0A1I1S1U4"/>
<dbReference type="InterPro" id="IPR029063">
    <property type="entry name" value="SAM-dependent_MTases_sf"/>
</dbReference>
<dbReference type="InterPro" id="IPR004298">
    <property type="entry name" value="Nicotian_synth"/>
</dbReference>
<feature type="region of interest" description="Disordered" evidence="3">
    <location>
        <begin position="1"/>
        <end position="20"/>
    </location>
</feature>
<reference evidence="5" key="1">
    <citation type="submission" date="2016-10" db="EMBL/GenBank/DDBJ databases">
        <authorList>
            <person name="Varghese N."/>
            <person name="Submissions S."/>
        </authorList>
    </citation>
    <scope>NUCLEOTIDE SEQUENCE [LARGE SCALE GENOMIC DNA]</scope>
    <source>
        <strain evidence="5">DSM 7481</strain>
    </source>
</reference>
<keyword evidence="5" id="KW-1185">Reference proteome</keyword>
<keyword evidence="1" id="KW-0808">Transferase</keyword>
<feature type="compositionally biased region" description="Basic and acidic residues" evidence="3">
    <location>
        <begin position="1"/>
        <end position="18"/>
    </location>
</feature>
<dbReference type="Gene3D" id="3.40.50.150">
    <property type="entry name" value="Vaccinia Virus protein VP39"/>
    <property type="match status" value="1"/>
</dbReference>
<evidence type="ECO:0000256" key="3">
    <source>
        <dbReference type="SAM" id="MobiDB-lite"/>
    </source>
</evidence>
<dbReference type="EMBL" id="FOMQ01000001">
    <property type="protein sequence ID" value="SFD37763.1"/>
    <property type="molecule type" value="Genomic_DNA"/>
</dbReference>
<evidence type="ECO:0000313" key="4">
    <source>
        <dbReference type="EMBL" id="SFD37763.1"/>
    </source>
</evidence>
<name>A0A1I1S1U4_9BURK</name>
<dbReference type="PANTHER" id="PTHR32266:SF12">
    <property type="entry name" value="NICOTIANAMINE SYNTHASE 3"/>
    <property type="match status" value="1"/>
</dbReference>
<keyword evidence="2" id="KW-0949">S-adenosyl-L-methionine</keyword>
<gene>
    <name evidence="4" type="ORF">SAMN04489710_101381</name>
</gene>
<dbReference type="Proteomes" id="UP000199517">
    <property type="component" value="Unassembled WGS sequence"/>
</dbReference>
<dbReference type="GO" id="GO:0030418">
    <property type="term" value="P:nicotianamine biosynthetic process"/>
    <property type="evidence" value="ECO:0007669"/>
    <property type="project" value="InterPro"/>
</dbReference>
<accession>A0A1I1S1U4</accession>
<organism evidence="4 5">
    <name type="scientific">Paracidovorax konjaci</name>
    <dbReference type="NCBI Taxonomy" id="32040"/>
    <lineage>
        <taxon>Bacteria</taxon>
        <taxon>Pseudomonadati</taxon>
        <taxon>Pseudomonadota</taxon>
        <taxon>Betaproteobacteria</taxon>
        <taxon>Burkholderiales</taxon>
        <taxon>Comamonadaceae</taxon>
        <taxon>Paracidovorax</taxon>
    </lineage>
</organism>
<evidence type="ECO:0000256" key="1">
    <source>
        <dbReference type="ARBA" id="ARBA00022679"/>
    </source>
</evidence>
<evidence type="ECO:0000313" key="5">
    <source>
        <dbReference type="Proteomes" id="UP000199517"/>
    </source>
</evidence>
<protein>
    <submittedName>
        <fullName evidence="4">Nicotianamine synthase protein</fullName>
    </submittedName>
</protein>
<proteinExistence type="predicted"/>
<sequence>MKPRLDAHKEHVRNDPHRTQAYIPNGLEPCDEVNECLNSLVMTCNEDYSAEEARAVQRELKDISSDLREISNLSEGEMERVALDYIFAVYKDQGIPALDVSANNKEDKTAHLKRIVFDIPNSNKIDGMQESHQFAFPYLDNYDKMAENELRLLTKDSSIPDLKNKTISFVGAGFPLSAIMYHIHSGAQIHLVDIDKGACERAKAFLDICAEANIIHRDDFSVTQGDASKIKYTRKSTSDIAAQASKEMADASELQSDVLVFAAALPSEIKAAALKNVSSLGLDVINRCTSEANNLLYPSTKLSSLQKNYGLENGDRVFTPEKVMYPEYAYRNKTFKNAAGIPVNKNGVPAIETDKINQNTAQKINVAVNTESRDTVMH</sequence>
<dbReference type="GO" id="GO:0030410">
    <property type="term" value="F:nicotianamine synthase activity"/>
    <property type="evidence" value="ECO:0007669"/>
    <property type="project" value="InterPro"/>
</dbReference>
<dbReference type="PANTHER" id="PTHR32266">
    <property type="entry name" value="NICOTIANAMINE SYNTHASE 3"/>
    <property type="match status" value="1"/>
</dbReference>
<dbReference type="PROSITE" id="PS51142">
    <property type="entry name" value="NAS"/>
    <property type="match status" value="1"/>
</dbReference>